<evidence type="ECO:0000313" key="3">
    <source>
        <dbReference type="Proteomes" id="UP001165082"/>
    </source>
</evidence>
<evidence type="ECO:0000313" key="2">
    <source>
        <dbReference type="EMBL" id="GMH51368.1"/>
    </source>
</evidence>
<dbReference type="OrthoDB" id="199601at2759"/>
<gene>
    <name evidence="2" type="ORF">TrRE_jg13617</name>
</gene>
<organism evidence="2 3">
    <name type="scientific">Triparma retinervis</name>
    <dbReference type="NCBI Taxonomy" id="2557542"/>
    <lineage>
        <taxon>Eukaryota</taxon>
        <taxon>Sar</taxon>
        <taxon>Stramenopiles</taxon>
        <taxon>Ochrophyta</taxon>
        <taxon>Bolidophyceae</taxon>
        <taxon>Parmales</taxon>
        <taxon>Triparmaceae</taxon>
        <taxon>Triparma</taxon>
    </lineage>
</organism>
<feature type="compositionally biased region" description="Basic and acidic residues" evidence="1">
    <location>
        <begin position="9"/>
        <end position="19"/>
    </location>
</feature>
<feature type="region of interest" description="Disordered" evidence="1">
    <location>
        <begin position="179"/>
        <end position="204"/>
    </location>
</feature>
<dbReference type="EMBL" id="BRXZ01003273">
    <property type="protein sequence ID" value="GMH51368.1"/>
    <property type="molecule type" value="Genomic_DNA"/>
</dbReference>
<accession>A0A9W6ZHW8</accession>
<feature type="region of interest" description="Disordered" evidence="1">
    <location>
        <begin position="1"/>
        <end position="21"/>
    </location>
</feature>
<feature type="compositionally biased region" description="Acidic residues" evidence="1">
    <location>
        <begin position="189"/>
        <end position="204"/>
    </location>
</feature>
<feature type="compositionally biased region" description="Gly residues" evidence="1">
    <location>
        <begin position="320"/>
        <end position="337"/>
    </location>
</feature>
<protein>
    <submittedName>
        <fullName evidence="2">Uncharacterized protein</fullName>
    </submittedName>
</protein>
<evidence type="ECO:0000256" key="1">
    <source>
        <dbReference type="SAM" id="MobiDB-lite"/>
    </source>
</evidence>
<dbReference type="Proteomes" id="UP001165082">
    <property type="component" value="Unassembled WGS sequence"/>
</dbReference>
<feature type="region of interest" description="Disordered" evidence="1">
    <location>
        <begin position="317"/>
        <end position="354"/>
    </location>
</feature>
<keyword evidence="3" id="KW-1185">Reference proteome</keyword>
<feature type="compositionally biased region" description="Basic and acidic residues" evidence="1">
    <location>
        <begin position="179"/>
        <end position="188"/>
    </location>
</feature>
<sequence length="533" mass="59164">MFMSLGGENHGDSSDDESSKGGVAKLSRALIAQKEQGLRAIQIFKKFPHYMTGRMTKHDLEGGLKKLRRGFDNAEVLEIVGMLRMEVLEEDSSDESEIRPALPPSKADALPASKAGARKGKEKKEAAAQPVVEAKKKMRVSNTVYVSSQKLCDFAFGLSAMPWKAEKNRLRYKPGREGSFRLGEKEMEEKDEDEEGQDESGVMEEEDLKKVDLFAQPPKLIGSDTKLFWKTNSNVELSYYSNGLVVSVVGWDNGEHRLFTPLHLSESEVRSGILLKDVERATMYDAGYGSGGESGSEGEVTGGVERLESIPDGMKAFMNGQGGTQGKGGTAGRGQQGRPGAPATPQEQGGEGEGTVVKKIRYMEFLTMRLTLRRGKGGELDMGMTKLSDDGFDAGEWIIREVPPTYSPGSDLVRNGLVSFSDFESVHASLEAEKSLASAVSKEAGRKANQVRATMEAFEGLYKCIDKSGEVGWSRYKTLWRHAYKDVRRELQYEKFVNEVERMYPGWMRETYGKEFVDQFRVGKNGEWDLKRL</sequence>
<dbReference type="AlphaFoldDB" id="A0A9W6ZHW8"/>
<proteinExistence type="predicted"/>
<feature type="region of interest" description="Disordered" evidence="1">
    <location>
        <begin position="91"/>
        <end position="129"/>
    </location>
</feature>
<reference evidence="2" key="1">
    <citation type="submission" date="2022-07" db="EMBL/GenBank/DDBJ databases">
        <title>Genome analysis of Parmales, a sister group of diatoms, reveals the evolutionary specialization of diatoms from phago-mixotrophs to photoautotrophs.</title>
        <authorList>
            <person name="Ban H."/>
            <person name="Sato S."/>
            <person name="Yoshikawa S."/>
            <person name="Kazumasa Y."/>
            <person name="Nakamura Y."/>
            <person name="Ichinomiya M."/>
            <person name="Saitoh K."/>
            <person name="Sato N."/>
            <person name="Blanc-Mathieu R."/>
            <person name="Endo H."/>
            <person name="Kuwata A."/>
            <person name="Ogata H."/>
        </authorList>
    </citation>
    <scope>NUCLEOTIDE SEQUENCE</scope>
</reference>
<name>A0A9W6ZHW8_9STRA</name>
<comment type="caution">
    <text evidence="2">The sequence shown here is derived from an EMBL/GenBank/DDBJ whole genome shotgun (WGS) entry which is preliminary data.</text>
</comment>